<dbReference type="Proteomes" id="UP000286947">
    <property type="component" value="Unassembled WGS sequence"/>
</dbReference>
<name>A0A433SAT5_9BURK</name>
<dbReference type="Gene3D" id="2.30.110.10">
    <property type="entry name" value="Electron Transport, Fmn-binding Protein, Chain A"/>
    <property type="match status" value="1"/>
</dbReference>
<dbReference type="RefSeq" id="WP_126980629.1">
    <property type="nucleotide sequence ID" value="NZ_PQSP01000008.1"/>
</dbReference>
<dbReference type="AlphaFoldDB" id="A0A433SAT5"/>
<dbReference type="OrthoDB" id="9794948at2"/>
<dbReference type="EMBL" id="PQSP01000008">
    <property type="protein sequence ID" value="RUS65851.1"/>
    <property type="molecule type" value="Genomic_DNA"/>
</dbReference>
<gene>
    <name evidence="1" type="primary">paiB</name>
    <name evidence="1" type="ORF">CUZ56_02451</name>
</gene>
<sequence>MYIPAAFKLSDLAALHHHIEQHPFATLVTFSAEHGLQASHLPLSLHRQQGPYGTLVGHLAHKNPLWQQHDSSQPVLAIFHGPHSYISPGWYPTKKQNGKAVPTWNYTAVHAYGHMHTTTDRAELRADLTQLSDQHEQAMPSPWHLHDAPEPYINAMLNAIVGIRIEITQLQGKNKLSQNQPMENQQGVIENLRAHALPNTPAQEIADLMEQQLRAK</sequence>
<evidence type="ECO:0000313" key="1">
    <source>
        <dbReference type="EMBL" id="RUS65851.1"/>
    </source>
</evidence>
<comment type="caution">
    <text evidence="1">The sequence shown here is derived from an EMBL/GenBank/DDBJ whole genome shotgun (WGS) entry which is preliminary data.</text>
</comment>
<keyword evidence="1" id="KW-0378">Hydrolase</keyword>
<dbReference type="InterPro" id="IPR007396">
    <property type="entry name" value="TR_PAI2-type"/>
</dbReference>
<dbReference type="PANTHER" id="PTHR35802">
    <property type="entry name" value="PROTEASE SYNTHASE AND SPORULATION PROTEIN PAI 2"/>
    <property type="match status" value="1"/>
</dbReference>
<dbReference type="PANTHER" id="PTHR35802:SF1">
    <property type="entry name" value="PROTEASE SYNTHASE AND SPORULATION PROTEIN PAI 2"/>
    <property type="match status" value="1"/>
</dbReference>
<reference evidence="1 2" key="1">
    <citation type="submission" date="2018-01" db="EMBL/GenBank/DDBJ databases">
        <title>Saezia sanguinis gen. nov., sp. nov., in the order Burkholderiales isolated from human blood.</title>
        <authorList>
            <person name="Medina-Pascual M.J."/>
            <person name="Valdezate S."/>
            <person name="Monzon S."/>
            <person name="Cuesta I."/>
            <person name="Carrasco G."/>
            <person name="Villalon P."/>
            <person name="Saez-Nieto J.A."/>
        </authorList>
    </citation>
    <scope>NUCLEOTIDE SEQUENCE [LARGE SCALE GENOMIC DNA]</scope>
    <source>
        <strain evidence="1 2">CNM695-12</strain>
    </source>
</reference>
<dbReference type="InterPro" id="IPR012349">
    <property type="entry name" value="Split_barrel_FMN-bd"/>
</dbReference>
<keyword evidence="1" id="KW-0645">Protease</keyword>
<dbReference type="Pfam" id="PF04299">
    <property type="entry name" value="FMN_bind_2"/>
    <property type="match status" value="1"/>
</dbReference>
<dbReference type="PIRSF" id="PIRSF010372">
    <property type="entry name" value="PaiB"/>
    <property type="match status" value="1"/>
</dbReference>
<dbReference type="GO" id="GO:0006508">
    <property type="term" value="P:proteolysis"/>
    <property type="evidence" value="ECO:0007669"/>
    <property type="project" value="UniProtKB-KW"/>
</dbReference>
<dbReference type="GO" id="GO:0008233">
    <property type="term" value="F:peptidase activity"/>
    <property type="evidence" value="ECO:0007669"/>
    <property type="project" value="UniProtKB-KW"/>
</dbReference>
<proteinExistence type="predicted"/>
<keyword evidence="2" id="KW-1185">Reference proteome</keyword>
<protein>
    <submittedName>
        <fullName evidence="1">Protease synthase and sporulation protein PAI 2</fullName>
    </submittedName>
</protein>
<dbReference type="SUPFAM" id="SSF50475">
    <property type="entry name" value="FMN-binding split barrel"/>
    <property type="match status" value="1"/>
</dbReference>
<evidence type="ECO:0000313" key="2">
    <source>
        <dbReference type="Proteomes" id="UP000286947"/>
    </source>
</evidence>
<accession>A0A433SAT5</accession>
<organism evidence="1 2">
    <name type="scientific">Saezia sanguinis</name>
    <dbReference type="NCBI Taxonomy" id="1965230"/>
    <lineage>
        <taxon>Bacteria</taxon>
        <taxon>Pseudomonadati</taxon>
        <taxon>Pseudomonadota</taxon>
        <taxon>Betaproteobacteria</taxon>
        <taxon>Burkholderiales</taxon>
        <taxon>Saeziaceae</taxon>
        <taxon>Saezia</taxon>
    </lineage>
</organism>